<dbReference type="Gene3D" id="3.30.720.100">
    <property type="match status" value="1"/>
</dbReference>
<evidence type="ECO:0000313" key="3">
    <source>
        <dbReference type="Proteomes" id="UP000424462"/>
    </source>
</evidence>
<gene>
    <name evidence="2" type="ORF">COCCU_08760</name>
</gene>
<dbReference type="SUPFAM" id="SSF54593">
    <property type="entry name" value="Glyoxalase/Bleomycin resistance protein/Dihydroxybiphenyl dioxygenase"/>
    <property type="match status" value="2"/>
</dbReference>
<protein>
    <submittedName>
        <fullName evidence="2">3-demethylubiquinone-9 3-methyltransferase</fullName>
    </submittedName>
</protein>
<feature type="domain" description="PhnB-like" evidence="1">
    <location>
        <begin position="2"/>
        <end position="136"/>
    </location>
</feature>
<dbReference type="Gene3D" id="3.10.180.10">
    <property type="entry name" value="2,3-Dihydroxybiphenyl 1,2-Dioxygenase, domain 1"/>
    <property type="match status" value="1"/>
</dbReference>
<keyword evidence="2" id="KW-0830">Ubiquinone</keyword>
<dbReference type="PANTHER" id="PTHR33990">
    <property type="entry name" value="PROTEIN YJDN-RELATED"/>
    <property type="match status" value="1"/>
</dbReference>
<dbReference type="EMBL" id="CP046455">
    <property type="protein sequence ID" value="QGU07676.1"/>
    <property type="molecule type" value="Genomic_DNA"/>
</dbReference>
<dbReference type="RefSeq" id="WP_156231141.1">
    <property type="nucleotide sequence ID" value="NZ_CP046455.1"/>
</dbReference>
<evidence type="ECO:0000259" key="1">
    <source>
        <dbReference type="Pfam" id="PF06983"/>
    </source>
</evidence>
<keyword evidence="2" id="KW-0808">Transferase</keyword>
<dbReference type="Gene3D" id="3.30.720.110">
    <property type="match status" value="1"/>
</dbReference>
<dbReference type="KEGG" id="cok:COCCU_08760"/>
<reference evidence="2 3" key="1">
    <citation type="submission" date="2019-11" db="EMBL/GenBank/DDBJ databases">
        <title>Complete genome sequence of Corynebacterium kalinowskii 1959, a novel Corynebacterium species isolated from soil of a small paddock in Vilsendorf, Germany.</title>
        <authorList>
            <person name="Schaffert L."/>
            <person name="Ruwe M."/>
            <person name="Milse J."/>
            <person name="Hanuschka K."/>
            <person name="Ortseifen V."/>
            <person name="Droste J."/>
            <person name="Brandt D."/>
            <person name="Schlueter L."/>
            <person name="Kutter Y."/>
            <person name="Vinke S."/>
            <person name="Viehoefer P."/>
            <person name="Jacob L."/>
            <person name="Luebke N.-C."/>
            <person name="Schulte-Berndt E."/>
            <person name="Hain C."/>
            <person name="Linder M."/>
            <person name="Schmidt P."/>
            <person name="Wollenschlaeger L."/>
            <person name="Luttermann T."/>
            <person name="Thieme E."/>
            <person name="Hassa J."/>
            <person name="Haak M."/>
            <person name="Wittchen M."/>
            <person name="Mentz A."/>
            <person name="Persicke M."/>
            <person name="Busche T."/>
            <person name="Ruckert C."/>
        </authorList>
    </citation>
    <scope>NUCLEOTIDE SEQUENCE [LARGE SCALE GENOMIC DNA]</scope>
    <source>
        <strain evidence="2 3">2039</strain>
    </source>
</reference>
<feature type="domain" description="PhnB-like" evidence="1">
    <location>
        <begin position="149"/>
        <end position="268"/>
    </location>
</feature>
<evidence type="ECO:0000313" key="2">
    <source>
        <dbReference type="EMBL" id="QGU07676.1"/>
    </source>
</evidence>
<proteinExistence type="predicted"/>
<dbReference type="GO" id="GO:0032259">
    <property type="term" value="P:methylation"/>
    <property type="evidence" value="ECO:0007669"/>
    <property type="project" value="UniProtKB-KW"/>
</dbReference>
<name>A0A6B8WA05_9CORY</name>
<keyword evidence="2" id="KW-0489">Methyltransferase</keyword>
<dbReference type="InterPro" id="IPR029068">
    <property type="entry name" value="Glyas_Bleomycin-R_OHBP_Dase"/>
</dbReference>
<dbReference type="AlphaFoldDB" id="A0A6B8WA05"/>
<dbReference type="GO" id="GO:0008168">
    <property type="term" value="F:methyltransferase activity"/>
    <property type="evidence" value="ECO:0007669"/>
    <property type="project" value="UniProtKB-KW"/>
</dbReference>
<keyword evidence="3" id="KW-1185">Reference proteome</keyword>
<organism evidence="2 3">
    <name type="scientific">Corynebacterium occultum</name>
    <dbReference type="NCBI Taxonomy" id="2675219"/>
    <lineage>
        <taxon>Bacteria</taxon>
        <taxon>Bacillati</taxon>
        <taxon>Actinomycetota</taxon>
        <taxon>Actinomycetes</taxon>
        <taxon>Mycobacteriales</taxon>
        <taxon>Corynebacteriaceae</taxon>
        <taxon>Corynebacterium</taxon>
    </lineage>
</organism>
<accession>A0A6B8WA05</accession>
<dbReference type="Pfam" id="PF06983">
    <property type="entry name" value="3-dmu-9_3-mt"/>
    <property type="match status" value="2"/>
</dbReference>
<sequence length="296" mass="33517">MQRIIPNIWINRVADEAAEFYVNTLPGTRLLSSDKYPEEGLLDFQVEFAGKTLVNTLEIEGFQFVLINAGDEFTPNPAISFFLNFDPSQRSAARAELDQIWEKLKEDGTVLMELGEYPFSTHYGWVQDRYGVNWQLMLTDPAGEHRPFLIPSLMFCGAAQNQAAEATDHYLNLLPDSRLGTRVTYPEAQGPATTRAIMFSDFQLYGQWLAAMDSAVEQPFTFSAGVSLQINATDQAEIDRFWEGLSHVPEAEQCGWCQDRWGVSWQIVPENLGELMAKPGGYEVMLNQHKIIIDEY</sequence>
<dbReference type="CDD" id="cd06588">
    <property type="entry name" value="PhnB_like"/>
    <property type="match status" value="2"/>
</dbReference>
<dbReference type="Proteomes" id="UP000424462">
    <property type="component" value="Chromosome"/>
</dbReference>
<dbReference type="InterPro" id="IPR028973">
    <property type="entry name" value="PhnB-like"/>
</dbReference>